<keyword evidence="3" id="KW-1185">Reference proteome</keyword>
<name>A0ABQ2RBH9_9ACTN</name>
<proteinExistence type="predicted"/>
<gene>
    <name evidence="2" type="ORF">GCM10010140_55700</name>
</gene>
<protein>
    <recommendedName>
        <fullName evidence="4">AB hydrolase-1 domain-containing protein</fullName>
    </recommendedName>
</protein>
<evidence type="ECO:0000256" key="1">
    <source>
        <dbReference type="SAM" id="MobiDB-lite"/>
    </source>
</evidence>
<evidence type="ECO:0000313" key="2">
    <source>
        <dbReference type="EMBL" id="GGQ18162.1"/>
    </source>
</evidence>
<evidence type="ECO:0008006" key="4">
    <source>
        <dbReference type="Google" id="ProtNLM"/>
    </source>
</evidence>
<dbReference type="Gene3D" id="3.40.50.1820">
    <property type="entry name" value="alpha/beta hydrolase"/>
    <property type="match status" value="1"/>
</dbReference>
<evidence type="ECO:0000313" key="3">
    <source>
        <dbReference type="Proteomes" id="UP000611554"/>
    </source>
</evidence>
<dbReference type="Proteomes" id="UP000611554">
    <property type="component" value="Unassembled WGS sequence"/>
</dbReference>
<dbReference type="SUPFAM" id="SSF53474">
    <property type="entry name" value="alpha/beta-Hydrolases"/>
    <property type="match status" value="1"/>
</dbReference>
<feature type="compositionally biased region" description="Basic residues" evidence="1">
    <location>
        <begin position="1"/>
        <end position="10"/>
    </location>
</feature>
<dbReference type="EMBL" id="BMQJ01000015">
    <property type="protein sequence ID" value="GGQ18162.1"/>
    <property type="molecule type" value="Genomic_DNA"/>
</dbReference>
<accession>A0ABQ2RBH9</accession>
<dbReference type="InterPro" id="IPR029058">
    <property type="entry name" value="AB_hydrolase_fold"/>
</dbReference>
<reference evidence="3" key="1">
    <citation type="journal article" date="2019" name="Int. J. Syst. Evol. Microbiol.">
        <title>The Global Catalogue of Microorganisms (GCM) 10K type strain sequencing project: providing services to taxonomists for standard genome sequencing and annotation.</title>
        <authorList>
            <consortium name="The Broad Institute Genomics Platform"/>
            <consortium name="The Broad Institute Genome Sequencing Center for Infectious Disease"/>
            <person name="Wu L."/>
            <person name="Ma J."/>
        </authorList>
    </citation>
    <scope>NUCLEOTIDE SEQUENCE [LARGE SCALE GENOMIC DNA]</scope>
    <source>
        <strain evidence="3">JCM 3115</strain>
    </source>
</reference>
<comment type="caution">
    <text evidence="2">The sequence shown here is derived from an EMBL/GenBank/DDBJ whole genome shotgun (WGS) entry which is preliminary data.</text>
</comment>
<sequence>MTVRVPRRSNRPPARCGVRGAEARHLAEGFRALRQLTENKPLPDVPVTLISAATGKKRSGGRQAQIAASHRRLARSLPQGRHVWAEGSGHMAPVEAPEVIVKEVRALLARVSK</sequence>
<organism evidence="2 3">
    <name type="scientific">Streptosporangium pseudovulgare</name>
    <dbReference type="NCBI Taxonomy" id="35765"/>
    <lineage>
        <taxon>Bacteria</taxon>
        <taxon>Bacillati</taxon>
        <taxon>Actinomycetota</taxon>
        <taxon>Actinomycetes</taxon>
        <taxon>Streptosporangiales</taxon>
        <taxon>Streptosporangiaceae</taxon>
        <taxon>Streptosporangium</taxon>
    </lineage>
</organism>
<feature type="region of interest" description="Disordered" evidence="1">
    <location>
        <begin position="1"/>
        <end position="20"/>
    </location>
</feature>